<feature type="compositionally biased region" description="Basic and acidic residues" evidence="1">
    <location>
        <begin position="68"/>
        <end position="81"/>
    </location>
</feature>
<evidence type="ECO:0000256" key="1">
    <source>
        <dbReference type="SAM" id="MobiDB-lite"/>
    </source>
</evidence>
<reference evidence="2 3" key="1">
    <citation type="journal article" date="2011" name="BMC Genomics">
        <title>Genome-wide analysis of the role of GlnR in Streptomyces venezuelae provides new insights into global nitrogen regulation in actinomycetes.</title>
        <authorList>
            <person name="Pullan S.T."/>
            <person name="Bibb M.J."/>
            <person name="Merrick M."/>
        </authorList>
    </citation>
    <scope>NUCLEOTIDE SEQUENCE [LARGE SCALE GENOMIC DNA]</scope>
    <source>
        <strain evidence="3">ATCC 10712 / CBS 650.69 / DSM 40230 / JCM 4526 / NBRC 13096 / PD 04745</strain>
    </source>
</reference>
<proteinExistence type="predicted"/>
<feature type="region of interest" description="Disordered" evidence="1">
    <location>
        <begin position="1"/>
        <end position="28"/>
    </location>
</feature>
<dbReference type="STRING" id="953739.SVEN_6389"/>
<organism evidence="2 3">
    <name type="scientific">Streptomyces venezuelae (strain ATCC 10712 / CBS 650.69 / DSM 40230 / JCM 4526 / NBRC 13096 / PD 04745)</name>
    <dbReference type="NCBI Taxonomy" id="953739"/>
    <lineage>
        <taxon>Bacteria</taxon>
        <taxon>Bacillati</taxon>
        <taxon>Actinomycetota</taxon>
        <taxon>Actinomycetes</taxon>
        <taxon>Kitasatosporales</taxon>
        <taxon>Streptomycetaceae</taxon>
        <taxon>Streptomyces</taxon>
    </lineage>
</organism>
<gene>
    <name evidence="2" type="ordered locus">SVEN_6389</name>
</gene>
<accession>F2REZ0</accession>
<protein>
    <submittedName>
        <fullName evidence="2">Uncharacterized protein</fullName>
    </submittedName>
</protein>
<keyword evidence="3" id="KW-1185">Reference proteome</keyword>
<dbReference type="AlphaFoldDB" id="F2REZ0"/>
<feature type="region of interest" description="Disordered" evidence="1">
    <location>
        <begin position="51"/>
        <end position="88"/>
    </location>
</feature>
<dbReference type="KEGG" id="sve:SVEN_6389"/>
<sequence>MGAVPPVPAWNRPQHAPYGASSPQGQGDCAVTAGADTRAVDVRGRVLRRDMGAFSPTFPPPDARPGARHVDGGVDAGRESRCSAGASE</sequence>
<dbReference type="Proteomes" id="UP000006854">
    <property type="component" value="Chromosome"/>
</dbReference>
<dbReference type="EMBL" id="FR845719">
    <property type="protein sequence ID" value="CCA59675.1"/>
    <property type="molecule type" value="Genomic_DNA"/>
</dbReference>
<dbReference type="HOGENOM" id="CLU_2467817_0_0_11"/>
<name>F2REZ0_STRVP</name>
<evidence type="ECO:0000313" key="2">
    <source>
        <dbReference type="EMBL" id="CCA59675.1"/>
    </source>
</evidence>
<evidence type="ECO:0000313" key="3">
    <source>
        <dbReference type="Proteomes" id="UP000006854"/>
    </source>
</evidence>